<evidence type="ECO:0000313" key="1">
    <source>
        <dbReference type="EMBL" id="TXG37044.1"/>
    </source>
</evidence>
<reference evidence="1 2" key="1">
    <citation type="submission" date="2019-08" db="EMBL/GenBank/DDBJ databases">
        <title>Seonamhaeicola sediminis sp. nov., isolated from marine sediment.</title>
        <authorList>
            <person name="Cao W.R."/>
        </authorList>
    </citation>
    <scope>NUCLEOTIDE SEQUENCE [LARGE SCALE GENOMIC DNA]</scope>
    <source>
        <strain evidence="1 2">1505</strain>
    </source>
</reference>
<name>A0A5C7GHJ8_9FLAO</name>
<dbReference type="RefSeq" id="WP_147768185.1">
    <property type="nucleotide sequence ID" value="NZ_VRKQ01000010.1"/>
</dbReference>
<dbReference type="OrthoDB" id="1122255at2"/>
<dbReference type="Gene3D" id="1.25.40.10">
    <property type="entry name" value="Tetratricopeptide repeat domain"/>
    <property type="match status" value="1"/>
</dbReference>
<dbReference type="InterPro" id="IPR011990">
    <property type="entry name" value="TPR-like_helical_dom_sf"/>
</dbReference>
<dbReference type="AlphaFoldDB" id="A0A5C7GHJ8"/>
<evidence type="ECO:0000313" key="2">
    <source>
        <dbReference type="Proteomes" id="UP000321080"/>
    </source>
</evidence>
<dbReference type="EMBL" id="VRKQ01000010">
    <property type="protein sequence ID" value="TXG37044.1"/>
    <property type="molecule type" value="Genomic_DNA"/>
</dbReference>
<dbReference type="SUPFAM" id="SSF48452">
    <property type="entry name" value="TPR-like"/>
    <property type="match status" value="1"/>
</dbReference>
<keyword evidence="2" id="KW-1185">Reference proteome</keyword>
<gene>
    <name evidence="1" type="ORF">FUA22_10790</name>
</gene>
<dbReference type="SMART" id="SM00028">
    <property type="entry name" value="TPR"/>
    <property type="match status" value="2"/>
</dbReference>
<organism evidence="1 2">
    <name type="scientific">Seonamhaeicola maritimus</name>
    <dbReference type="NCBI Taxonomy" id="2591822"/>
    <lineage>
        <taxon>Bacteria</taxon>
        <taxon>Pseudomonadati</taxon>
        <taxon>Bacteroidota</taxon>
        <taxon>Flavobacteriia</taxon>
        <taxon>Flavobacteriales</taxon>
        <taxon>Flavobacteriaceae</taxon>
    </lineage>
</organism>
<comment type="caution">
    <text evidence="1">The sequence shown here is derived from an EMBL/GenBank/DDBJ whole genome shotgun (WGS) entry which is preliminary data.</text>
</comment>
<proteinExistence type="predicted"/>
<dbReference type="Proteomes" id="UP000321080">
    <property type="component" value="Unassembled WGS sequence"/>
</dbReference>
<sequence length="193" mass="22649">MENNLHNNYLFKALDAYPYELEKAAEALNYALSYEPENVKALCLMAKLQSEQLGNYETAKAYYEKALTVKTDYPDIYPDFIRLLVNNDDFVEAQKLIDFAMTIKGIDKASIQLNQGYLHEVLSEFEKAEDALKEAKMFGLNNDFYYYVDEVIKRVTKKREIKNNKNRTKETVEKNDIENPKTNWFQNRLNNLL</sequence>
<protein>
    <submittedName>
        <fullName evidence="1">Uncharacterized protein</fullName>
    </submittedName>
</protein>
<dbReference type="InterPro" id="IPR019734">
    <property type="entry name" value="TPR_rpt"/>
</dbReference>
<accession>A0A5C7GHJ8</accession>